<dbReference type="Pfam" id="PF06054">
    <property type="entry name" value="CoiA_nuc"/>
    <property type="match status" value="1"/>
</dbReference>
<comment type="caution">
    <text evidence="4">The sequence shown here is derived from an EMBL/GenBank/DDBJ whole genome shotgun (WGS) entry which is preliminary data.</text>
</comment>
<evidence type="ECO:0000259" key="3">
    <source>
        <dbReference type="Pfam" id="PF25166"/>
    </source>
</evidence>
<dbReference type="AlphaFoldDB" id="A0A6I1FCI2"/>
<dbReference type="Pfam" id="PF25164">
    <property type="entry name" value="CoiA_N"/>
    <property type="match status" value="1"/>
</dbReference>
<dbReference type="InterPro" id="IPR057252">
    <property type="entry name" value="CoiA_C"/>
</dbReference>
<keyword evidence="5" id="KW-1185">Reference proteome</keyword>
<evidence type="ECO:0000259" key="2">
    <source>
        <dbReference type="Pfam" id="PF25164"/>
    </source>
</evidence>
<evidence type="ECO:0008006" key="6">
    <source>
        <dbReference type="Google" id="ProtNLM"/>
    </source>
</evidence>
<feature type="domain" description="Competence protein CoiA-like N-terminal" evidence="2">
    <location>
        <begin position="31"/>
        <end position="70"/>
    </location>
</feature>
<organism evidence="4 5">
    <name type="scientific">Bacillus aerolatus</name>
    <dbReference type="NCBI Taxonomy" id="2653354"/>
    <lineage>
        <taxon>Bacteria</taxon>
        <taxon>Bacillati</taxon>
        <taxon>Bacillota</taxon>
        <taxon>Bacilli</taxon>
        <taxon>Bacillales</taxon>
        <taxon>Bacillaceae</taxon>
        <taxon>Bacillus</taxon>
    </lineage>
</organism>
<dbReference type="Pfam" id="PF25166">
    <property type="entry name" value="CoiA_C"/>
    <property type="match status" value="1"/>
</dbReference>
<feature type="domain" description="Competence protein CoiA C-terminal" evidence="3">
    <location>
        <begin position="234"/>
        <end position="366"/>
    </location>
</feature>
<reference evidence="4 5" key="1">
    <citation type="submission" date="2019-10" db="EMBL/GenBank/DDBJ databases">
        <title>Bacillus aerolatum sp. nov., isolated from bioaerosol of sport playgrounds.</title>
        <authorList>
            <person name="Chen P."/>
            <person name="Zhang G."/>
        </authorList>
    </citation>
    <scope>NUCLEOTIDE SEQUENCE [LARGE SCALE GENOMIC DNA]</scope>
    <source>
        <strain evidence="4 5">CX253</strain>
    </source>
</reference>
<dbReference type="Proteomes" id="UP000429595">
    <property type="component" value="Unassembled WGS sequence"/>
</dbReference>
<proteinExistence type="predicted"/>
<dbReference type="InterPro" id="IPR057253">
    <property type="entry name" value="CoiA-like_N"/>
</dbReference>
<dbReference type="PIRSF" id="PIRSF007487">
    <property type="entry name" value="Competence-induced_CoiA_bac"/>
    <property type="match status" value="1"/>
</dbReference>
<name>A0A6I1FCI2_9BACI</name>
<evidence type="ECO:0000313" key="5">
    <source>
        <dbReference type="Proteomes" id="UP000429595"/>
    </source>
</evidence>
<evidence type="ECO:0000259" key="1">
    <source>
        <dbReference type="Pfam" id="PF06054"/>
    </source>
</evidence>
<gene>
    <name evidence="4" type="ORF">F9802_15670</name>
</gene>
<protein>
    <recommendedName>
        <fullName evidence="6">Competence protein CoiA</fullName>
    </recommendedName>
</protein>
<evidence type="ECO:0000313" key="4">
    <source>
        <dbReference type="EMBL" id="KAB7704998.1"/>
    </source>
</evidence>
<accession>A0A6I1FCI2</accession>
<dbReference type="EMBL" id="WEIO01000010">
    <property type="protein sequence ID" value="KAB7704998.1"/>
    <property type="molecule type" value="Genomic_DNA"/>
</dbReference>
<dbReference type="InterPro" id="IPR010330">
    <property type="entry name" value="CoiA_nuc"/>
</dbReference>
<dbReference type="RefSeq" id="WP_152153649.1">
    <property type="nucleotide sequence ID" value="NZ_WEIO01000010.1"/>
</dbReference>
<sequence>MKSERSVIMLVAVDQHGKAISLVKRPPEALISELRSSRHFCPVCRQPVILKAGAVKVPHFAHMQAHSCDSFTERESDRHLKGKVDLYSWISRYEKVKLEAFLPDISQRPDLLAEGKVAVEYQCSHISANLFVKRTAGYKANGVFPLWIYGGPPIKKQAHLYRFSAFHRLFFQYSPLFGFWFLMYCPEREAFLLYSQLTPISASLYSASVQIIPLTYLPYPPSFAKKQPPTLFSLSQWFKQKNQWIQKQLYFKQGVYHPFLSLVYKTGHNPFLLPEWIGVPVRYMALIKNHPIEWQFYLWKDLLSRKKEAGVQEAVNVIEEYVAKGNLQMNIFPLVSSLTVTDLTKEYLFLLQSADVKSLQASKTTFEQMAKEKRFAADYEELIMNRLIF</sequence>
<feature type="domain" description="Competence protein CoiA nuclease-like" evidence="1">
    <location>
        <begin position="75"/>
        <end position="221"/>
    </location>
</feature>
<dbReference type="InterPro" id="IPR021176">
    <property type="entry name" value="Competence-induced_CoiA"/>
</dbReference>